<organism evidence="1">
    <name type="scientific">Anguilla anguilla</name>
    <name type="common">European freshwater eel</name>
    <name type="synonym">Muraena anguilla</name>
    <dbReference type="NCBI Taxonomy" id="7936"/>
    <lineage>
        <taxon>Eukaryota</taxon>
        <taxon>Metazoa</taxon>
        <taxon>Chordata</taxon>
        <taxon>Craniata</taxon>
        <taxon>Vertebrata</taxon>
        <taxon>Euteleostomi</taxon>
        <taxon>Actinopterygii</taxon>
        <taxon>Neopterygii</taxon>
        <taxon>Teleostei</taxon>
        <taxon>Anguilliformes</taxon>
        <taxon>Anguillidae</taxon>
        <taxon>Anguilla</taxon>
    </lineage>
</organism>
<dbReference type="AlphaFoldDB" id="A0A0E9QFY0"/>
<evidence type="ECO:0000313" key="1">
    <source>
        <dbReference type="EMBL" id="JAH15751.1"/>
    </source>
</evidence>
<proteinExistence type="predicted"/>
<reference evidence="1" key="1">
    <citation type="submission" date="2014-11" db="EMBL/GenBank/DDBJ databases">
        <authorList>
            <person name="Amaro Gonzalez C."/>
        </authorList>
    </citation>
    <scope>NUCLEOTIDE SEQUENCE</scope>
</reference>
<name>A0A0E9QFY0_ANGAN</name>
<protein>
    <submittedName>
        <fullName evidence="1">Uncharacterized protein</fullName>
    </submittedName>
</protein>
<reference evidence="1" key="2">
    <citation type="journal article" date="2015" name="Fish Shellfish Immunol.">
        <title>Early steps in the European eel (Anguilla anguilla)-Vibrio vulnificus interaction in the gills: Role of the RtxA13 toxin.</title>
        <authorList>
            <person name="Callol A."/>
            <person name="Pajuelo D."/>
            <person name="Ebbesson L."/>
            <person name="Teles M."/>
            <person name="MacKenzie S."/>
            <person name="Amaro C."/>
        </authorList>
    </citation>
    <scope>NUCLEOTIDE SEQUENCE</scope>
</reference>
<sequence>MIMTKLVVDCGANILFLKVTDMKQ</sequence>
<accession>A0A0E9QFY0</accession>
<dbReference type="EMBL" id="GBXM01092826">
    <property type="protein sequence ID" value="JAH15751.1"/>
    <property type="molecule type" value="Transcribed_RNA"/>
</dbReference>